<sequence length="439" mass="47264">MGEEVEKTNMNAKITHFFFTKDSVKANFLYLVSFIFILFGLLVDPLNQVWDGFLAILTSPSNLITDYFEVGGIGATFVNAGLLMLINAMAIKRFSTKITGPLVAALFTVMGFAFFGKNLYNSIPITLGTLLYSQYRNMPIGNFLLTSLFATTLAPVVSIITFGQGLSYWVSVPLGVLVGVFIGFTIHPMGSSFLRFHQGYNLYNMGFTAGVLGMIIASIMRVFDLTTTYDPIIQTHSIIEVEAFFVAFSLFLLVIGFMLNGKSFKGYGIFKKDSGRLISDFVTDYGVGLTFINMGVLGLASLAYVWVVGGTLEGAVIGGVLTVIGFGTFGKHIFNVTPVVIGIFAMQVMMAVDEPSSTASLLSALFGTTLAPIAGHYGWKAGILVGLLHAGLVPNTGITHAGLNLYNNGFAGGFVAATVVPVLDGIRERNEMREGISKD</sequence>
<evidence type="ECO:0000256" key="1">
    <source>
        <dbReference type="SAM" id="Phobius"/>
    </source>
</evidence>
<dbReference type="AlphaFoldDB" id="A0A5R9DW83"/>
<dbReference type="InterPro" id="IPR011470">
    <property type="entry name" value="DUF1576"/>
</dbReference>
<protein>
    <submittedName>
        <fullName evidence="2">DUF1576 domain-containing protein</fullName>
    </submittedName>
</protein>
<feature type="transmembrane region" description="Helical" evidence="1">
    <location>
        <begin position="168"/>
        <end position="190"/>
    </location>
</feature>
<evidence type="ECO:0000313" key="2">
    <source>
        <dbReference type="EMBL" id="TLQ41419.1"/>
    </source>
</evidence>
<feature type="transmembrane region" description="Helical" evidence="1">
    <location>
        <begin position="243"/>
        <end position="260"/>
    </location>
</feature>
<feature type="transmembrane region" description="Helical" evidence="1">
    <location>
        <begin position="358"/>
        <end position="379"/>
    </location>
</feature>
<evidence type="ECO:0000313" key="3">
    <source>
        <dbReference type="Proteomes" id="UP000306420"/>
    </source>
</evidence>
<feature type="transmembrane region" description="Helical" evidence="1">
    <location>
        <begin position="281"/>
        <end position="300"/>
    </location>
</feature>
<dbReference type="EMBL" id="VBSP01000017">
    <property type="protein sequence ID" value="TLQ41419.1"/>
    <property type="molecule type" value="Genomic_DNA"/>
</dbReference>
<keyword evidence="1" id="KW-0472">Membrane</keyword>
<reference evidence="2 3" key="1">
    <citation type="submission" date="2019-05" db="EMBL/GenBank/DDBJ databases">
        <title>The metagenome of a microbial culture collection derived from dairy environment covers the genomic content of the human microbiome.</title>
        <authorList>
            <person name="Roder T."/>
            <person name="Wuthrich D."/>
            <person name="Sattari Z."/>
            <person name="Von Ah U."/>
            <person name="Bar C."/>
            <person name="Ronchi F."/>
            <person name="Macpherson A.J."/>
            <person name="Ganal-Vonarburg S.C."/>
            <person name="Bruggmann R."/>
            <person name="Vergeres G."/>
        </authorList>
    </citation>
    <scope>NUCLEOTIDE SEQUENCE [LARGE SCALE GENOMIC DNA]</scope>
    <source>
        <strain evidence="2 3">FAM 24227</strain>
    </source>
</reference>
<name>A0A5R9DW83_9LACT</name>
<feature type="transmembrane region" description="Helical" evidence="1">
    <location>
        <begin position="333"/>
        <end position="352"/>
    </location>
</feature>
<feature type="transmembrane region" description="Helical" evidence="1">
    <location>
        <begin position="202"/>
        <end position="223"/>
    </location>
</feature>
<feature type="transmembrane region" description="Helical" evidence="1">
    <location>
        <begin position="28"/>
        <end position="46"/>
    </location>
</feature>
<comment type="caution">
    <text evidence="2">The sequence shown here is derived from an EMBL/GenBank/DDBJ whole genome shotgun (WGS) entry which is preliminary data.</text>
</comment>
<accession>A0A5R9DW83</accession>
<proteinExistence type="predicted"/>
<dbReference type="RefSeq" id="WP_138404497.1">
    <property type="nucleotide sequence ID" value="NZ_VBSP01000017.1"/>
</dbReference>
<gene>
    <name evidence="2" type="ORF">FEZ33_05980</name>
</gene>
<feature type="transmembrane region" description="Helical" evidence="1">
    <location>
        <begin position="98"/>
        <end position="120"/>
    </location>
</feature>
<dbReference type="OrthoDB" id="9776502at2"/>
<feature type="transmembrane region" description="Helical" evidence="1">
    <location>
        <begin position="140"/>
        <end position="162"/>
    </location>
</feature>
<keyword evidence="1" id="KW-1133">Transmembrane helix</keyword>
<dbReference type="Proteomes" id="UP000306420">
    <property type="component" value="Unassembled WGS sequence"/>
</dbReference>
<keyword evidence="1" id="KW-0812">Transmembrane</keyword>
<organism evidence="2 3">
    <name type="scientific">Ruoffia tabacinasalis</name>
    <dbReference type="NCBI Taxonomy" id="87458"/>
    <lineage>
        <taxon>Bacteria</taxon>
        <taxon>Bacillati</taxon>
        <taxon>Bacillota</taxon>
        <taxon>Bacilli</taxon>
        <taxon>Lactobacillales</taxon>
        <taxon>Aerococcaceae</taxon>
        <taxon>Ruoffia</taxon>
    </lineage>
</organism>
<dbReference type="Pfam" id="PF07613">
    <property type="entry name" value="DUF1576"/>
    <property type="match status" value="2"/>
</dbReference>